<reference evidence="2 3" key="1">
    <citation type="submission" date="2016-10" db="EMBL/GenBank/DDBJ databases">
        <authorList>
            <person name="de Groot N.N."/>
        </authorList>
    </citation>
    <scope>NUCLEOTIDE SEQUENCE [LARGE SCALE GENOMIC DNA]</scope>
    <source>
        <strain evidence="2 3">CGMCC 4.2022</strain>
    </source>
</reference>
<protein>
    <submittedName>
        <fullName evidence="2">Uncharacterized protein</fullName>
    </submittedName>
</protein>
<accession>A0A1H0E195</accession>
<organism evidence="2 3">
    <name type="scientific">Actinacidiphila guanduensis</name>
    <dbReference type="NCBI Taxonomy" id="310781"/>
    <lineage>
        <taxon>Bacteria</taxon>
        <taxon>Bacillati</taxon>
        <taxon>Actinomycetota</taxon>
        <taxon>Actinomycetes</taxon>
        <taxon>Kitasatosporales</taxon>
        <taxon>Streptomycetaceae</taxon>
        <taxon>Actinacidiphila</taxon>
    </lineage>
</organism>
<name>A0A1H0E195_9ACTN</name>
<feature type="compositionally biased region" description="Pro residues" evidence="1">
    <location>
        <begin position="71"/>
        <end position="83"/>
    </location>
</feature>
<dbReference type="STRING" id="310781.SAMN05216259_105435"/>
<dbReference type="EMBL" id="FNIE01000005">
    <property type="protein sequence ID" value="SDN76160.1"/>
    <property type="molecule type" value="Genomic_DNA"/>
</dbReference>
<keyword evidence="3" id="KW-1185">Reference proteome</keyword>
<evidence type="ECO:0000256" key="1">
    <source>
        <dbReference type="SAM" id="MobiDB-lite"/>
    </source>
</evidence>
<proteinExistence type="predicted"/>
<feature type="region of interest" description="Disordered" evidence="1">
    <location>
        <begin position="40"/>
        <end position="89"/>
    </location>
</feature>
<dbReference type="Proteomes" id="UP000199341">
    <property type="component" value="Unassembled WGS sequence"/>
</dbReference>
<sequence>MSRGPVHAGDVLRAAAALGIGDAAGVRALAVAMELPGAGRGPLPPAAPGRPLPPGVPRPLPPAAPDLSGPRPAPEPPAPPVPVAPATEPRGASLLSFPAAEPLPPQAGTALPAPGELLFAAPGTVPEVAPAPPWNPRTERAIMLAVAATEAAGREVDGRQLLDLVVRRLGGRPPTSRTRIPYRLRPTTRAGVHLLLDRGPSMRPFRHDHQWVARLARRVLPPDQLQVLDFRLAQGVSADGGRSWSGLQSWLPPGRPVLLVSDLGRLRPPVAGRHQATAADWLAFLHRLRRAGHPVTCLTPFRPESYPAALRRAVALVPLDRRTSVWSARSAVRGIRRAGPGG</sequence>
<evidence type="ECO:0000313" key="2">
    <source>
        <dbReference type="EMBL" id="SDN76160.1"/>
    </source>
</evidence>
<dbReference type="RefSeq" id="WP_093784684.1">
    <property type="nucleotide sequence ID" value="NZ_FNIE01000005.1"/>
</dbReference>
<dbReference type="AlphaFoldDB" id="A0A1H0E195"/>
<gene>
    <name evidence="2" type="ORF">SAMN05216259_105435</name>
</gene>
<evidence type="ECO:0000313" key="3">
    <source>
        <dbReference type="Proteomes" id="UP000199341"/>
    </source>
</evidence>
<feature type="compositionally biased region" description="Pro residues" evidence="1">
    <location>
        <begin position="42"/>
        <end position="64"/>
    </location>
</feature>